<dbReference type="Proteomes" id="UP000324298">
    <property type="component" value="Unassembled WGS sequence"/>
</dbReference>
<dbReference type="InterPro" id="IPR010260">
    <property type="entry name" value="AlpA"/>
</dbReference>
<comment type="caution">
    <text evidence="1">The sequence shown here is derived from an EMBL/GenBank/DDBJ whole genome shotgun (WGS) entry which is preliminary data.</text>
</comment>
<accession>A0A5A9X5M7</accession>
<keyword evidence="2" id="KW-1185">Reference proteome</keyword>
<dbReference type="AlphaFoldDB" id="A0A5A9X5M7"/>
<dbReference type="Pfam" id="PF05930">
    <property type="entry name" value="Phage_AlpA"/>
    <property type="match status" value="1"/>
</dbReference>
<sequence length="137" mass="15786">MPFHFVGPLYSPNIFCTPSFIYPTITSCYYTSFFSQITLLVYVVFPETYGNAFFCMTVATITLSEDKKSTGRANGKKISIDQLLEHLCIGRTTLHRLRKSTDFPRPVIIFGRMQRWDIDEIKAWVKNKKLTPSETSL</sequence>
<dbReference type="Gene3D" id="1.10.238.160">
    <property type="match status" value="1"/>
</dbReference>
<evidence type="ECO:0000313" key="1">
    <source>
        <dbReference type="EMBL" id="KAA0888306.1"/>
    </source>
</evidence>
<proteinExistence type="predicted"/>
<dbReference type="EMBL" id="SRSD01000011">
    <property type="protein sequence ID" value="KAA0888306.1"/>
    <property type="molecule type" value="Genomic_DNA"/>
</dbReference>
<name>A0A5A9X5M7_9BACT</name>
<evidence type="ECO:0000313" key="2">
    <source>
        <dbReference type="Proteomes" id="UP000324298"/>
    </source>
</evidence>
<organism evidence="1 2">
    <name type="scientific">Oryzomonas rubra</name>
    <dbReference type="NCBI Taxonomy" id="2509454"/>
    <lineage>
        <taxon>Bacteria</taxon>
        <taxon>Pseudomonadati</taxon>
        <taxon>Thermodesulfobacteriota</taxon>
        <taxon>Desulfuromonadia</taxon>
        <taxon>Geobacterales</taxon>
        <taxon>Geobacteraceae</taxon>
        <taxon>Oryzomonas</taxon>
    </lineage>
</organism>
<dbReference type="OrthoDB" id="5298532at2"/>
<gene>
    <name evidence="1" type="ORF">ET418_16340</name>
</gene>
<reference evidence="1 2" key="1">
    <citation type="submission" date="2019-04" db="EMBL/GenBank/DDBJ databases">
        <title>Geobacter ruber sp. nov., ferric-reducing bacteria isolated from paddy soil.</title>
        <authorList>
            <person name="Xu Z."/>
            <person name="Masuda Y."/>
            <person name="Itoh H."/>
            <person name="Senoo K."/>
        </authorList>
    </citation>
    <scope>NUCLEOTIDE SEQUENCE [LARGE SCALE GENOMIC DNA]</scope>
    <source>
        <strain evidence="1 2">Red88</strain>
    </source>
</reference>
<protein>
    <submittedName>
        <fullName evidence="1">AlpA family phage regulatory protein</fullName>
    </submittedName>
</protein>